<gene>
    <name evidence="1" type="ORF">LAESUDRAFT_719529</name>
</gene>
<dbReference type="AlphaFoldDB" id="A0A165IKD9"/>
<name>A0A165IKD9_9APHY</name>
<dbReference type="EMBL" id="KV427605">
    <property type="protein sequence ID" value="KZT13199.1"/>
    <property type="molecule type" value="Genomic_DNA"/>
</dbReference>
<sequence>MFGFAVRVDEEKQTQLSLRAGLLSPGSGFMIFNLQIGQQEKGVIPYRNGQRFCRSPQS</sequence>
<keyword evidence="2" id="KW-1185">Reference proteome</keyword>
<dbReference type="GeneID" id="63824680"/>
<reference evidence="1 2" key="1">
    <citation type="journal article" date="2016" name="Mol. Biol. Evol.">
        <title>Comparative Genomics of Early-Diverging Mushroom-Forming Fungi Provides Insights into the Origins of Lignocellulose Decay Capabilities.</title>
        <authorList>
            <person name="Nagy L.G."/>
            <person name="Riley R."/>
            <person name="Tritt A."/>
            <person name="Adam C."/>
            <person name="Daum C."/>
            <person name="Floudas D."/>
            <person name="Sun H."/>
            <person name="Yadav J.S."/>
            <person name="Pangilinan J."/>
            <person name="Larsson K.H."/>
            <person name="Matsuura K."/>
            <person name="Barry K."/>
            <person name="Labutti K."/>
            <person name="Kuo R."/>
            <person name="Ohm R.A."/>
            <person name="Bhattacharya S.S."/>
            <person name="Shirouzu T."/>
            <person name="Yoshinaga Y."/>
            <person name="Martin F.M."/>
            <person name="Grigoriev I.V."/>
            <person name="Hibbett D.S."/>
        </authorList>
    </citation>
    <scope>NUCLEOTIDE SEQUENCE [LARGE SCALE GENOMIC DNA]</scope>
    <source>
        <strain evidence="1 2">93-53</strain>
    </source>
</reference>
<evidence type="ECO:0000313" key="1">
    <source>
        <dbReference type="EMBL" id="KZT13199.1"/>
    </source>
</evidence>
<dbReference type="RefSeq" id="XP_040770709.1">
    <property type="nucleotide sequence ID" value="XM_040907651.1"/>
</dbReference>
<accession>A0A165IKD9</accession>
<organism evidence="1 2">
    <name type="scientific">Laetiporus sulphureus 93-53</name>
    <dbReference type="NCBI Taxonomy" id="1314785"/>
    <lineage>
        <taxon>Eukaryota</taxon>
        <taxon>Fungi</taxon>
        <taxon>Dikarya</taxon>
        <taxon>Basidiomycota</taxon>
        <taxon>Agaricomycotina</taxon>
        <taxon>Agaricomycetes</taxon>
        <taxon>Polyporales</taxon>
        <taxon>Laetiporus</taxon>
    </lineage>
</organism>
<dbReference type="Proteomes" id="UP000076871">
    <property type="component" value="Unassembled WGS sequence"/>
</dbReference>
<protein>
    <submittedName>
        <fullName evidence="1">Uncharacterized protein</fullName>
    </submittedName>
</protein>
<proteinExistence type="predicted"/>
<evidence type="ECO:0000313" key="2">
    <source>
        <dbReference type="Proteomes" id="UP000076871"/>
    </source>
</evidence>
<dbReference type="InParanoid" id="A0A165IKD9"/>